<name>A0ACB0ZYL6_MELEN</name>
<accession>A0ACB0ZYL6</accession>
<sequence length="280" mass="32761">MNLMDHPNIIRLLNAFTPQNTLEEFDDLYLVMELMNASLCQVTAMDLDHERLSFLLYQMLCGINYLHKASIVHRDIKPSNIVVNYQCRLKILDFGLARNVEDENIVFFPGNDYIDQWTKIVDGLGSPDNDFTKLLTPEVRNYILKLPYVATRDWKEIFPDSIFPKNINDRLNAENARDLISRMLVLNPLQRFNIFFIRNNFYIKILRITVSDALKFPYVSLVFDGPPPPPYIDPDHSPDLSLEQWRELLFKQIKDYENTHDIFGIQSNPVPNEMSEDENS</sequence>
<reference evidence="1" key="1">
    <citation type="submission" date="2023-11" db="EMBL/GenBank/DDBJ databases">
        <authorList>
            <person name="Poullet M."/>
        </authorList>
    </citation>
    <scope>NUCLEOTIDE SEQUENCE</scope>
    <source>
        <strain evidence="1">E1834</strain>
    </source>
</reference>
<keyword evidence="2" id="KW-1185">Reference proteome</keyword>
<comment type="caution">
    <text evidence="1">The sequence shown here is derived from an EMBL/GenBank/DDBJ whole genome shotgun (WGS) entry which is preliminary data.</text>
</comment>
<dbReference type="EMBL" id="CAVMJV010000052">
    <property type="protein sequence ID" value="CAK5084110.1"/>
    <property type="molecule type" value="Genomic_DNA"/>
</dbReference>
<dbReference type="Proteomes" id="UP001497535">
    <property type="component" value="Unassembled WGS sequence"/>
</dbReference>
<organism evidence="1 2">
    <name type="scientific">Meloidogyne enterolobii</name>
    <name type="common">Root-knot nematode worm</name>
    <name type="synonym">Meloidogyne mayaguensis</name>
    <dbReference type="NCBI Taxonomy" id="390850"/>
    <lineage>
        <taxon>Eukaryota</taxon>
        <taxon>Metazoa</taxon>
        <taxon>Ecdysozoa</taxon>
        <taxon>Nematoda</taxon>
        <taxon>Chromadorea</taxon>
        <taxon>Rhabditida</taxon>
        <taxon>Tylenchina</taxon>
        <taxon>Tylenchomorpha</taxon>
        <taxon>Tylenchoidea</taxon>
        <taxon>Meloidogynidae</taxon>
        <taxon>Meloidogyninae</taxon>
        <taxon>Meloidogyne</taxon>
    </lineage>
</organism>
<gene>
    <name evidence="1" type="ORF">MENTE1834_LOCUS31492</name>
</gene>
<evidence type="ECO:0000313" key="1">
    <source>
        <dbReference type="EMBL" id="CAK5084110.1"/>
    </source>
</evidence>
<evidence type="ECO:0000313" key="2">
    <source>
        <dbReference type="Proteomes" id="UP001497535"/>
    </source>
</evidence>
<protein>
    <submittedName>
        <fullName evidence="1">Uncharacterized protein</fullName>
    </submittedName>
</protein>
<proteinExistence type="predicted"/>